<feature type="compositionally biased region" description="Basic residues" evidence="1">
    <location>
        <begin position="229"/>
        <end position="240"/>
    </location>
</feature>
<keyword evidence="3" id="KW-1185">Reference proteome</keyword>
<dbReference type="InterPro" id="IPR029355">
    <property type="entry name" value="Pro-rich_19"/>
</dbReference>
<feature type="compositionally biased region" description="Polar residues" evidence="1">
    <location>
        <begin position="113"/>
        <end position="122"/>
    </location>
</feature>
<evidence type="ECO:0000256" key="1">
    <source>
        <dbReference type="SAM" id="MobiDB-lite"/>
    </source>
</evidence>
<protein>
    <submittedName>
        <fullName evidence="2">Uncharacterized protein</fullName>
    </submittedName>
</protein>
<name>A0AA88NBA4_TACVA</name>
<proteinExistence type="predicted"/>
<dbReference type="Pfam" id="PF15455">
    <property type="entry name" value="Pro-rich_19"/>
    <property type="match status" value="1"/>
</dbReference>
<feature type="region of interest" description="Disordered" evidence="1">
    <location>
        <begin position="1"/>
        <end position="44"/>
    </location>
</feature>
<feature type="region of interest" description="Disordered" evidence="1">
    <location>
        <begin position="218"/>
        <end position="240"/>
    </location>
</feature>
<comment type="caution">
    <text evidence="2">The sequence shown here is derived from an EMBL/GenBank/DDBJ whole genome shotgun (WGS) entry which is preliminary data.</text>
</comment>
<feature type="compositionally biased region" description="Basic residues" evidence="1">
    <location>
        <begin position="1"/>
        <end position="17"/>
    </location>
</feature>
<feature type="compositionally biased region" description="Basic and acidic residues" evidence="1">
    <location>
        <begin position="33"/>
        <end position="42"/>
    </location>
</feature>
<organism evidence="2 3">
    <name type="scientific">Tachysurus vachellii</name>
    <name type="common">Darkbarbel catfish</name>
    <name type="synonym">Pelteobagrus vachellii</name>
    <dbReference type="NCBI Taxonomy" id="175792"/>
    <lineage>
        <taxon>Eukaryota</taxon>
        <taxon>Metazoa</taxon>
        <taxon>Chordata</taxon>
        <taxon>Craniata</taxon>
        <taxon>Vertebrata</taxon>
        <taxon>Euteleostomi</taxon>
        <taxon>Actinopterygii</taxon>
        <taxon>Neopterygii</taxon>
        <taxon>Teleostei</taxon>
        <taxon>Ostariophysi</taxon>
        <taxon>Siluriformes</taxon>
        <taxon>Bagridae</taxon>
        <taxon>Tachysurus</taxon>
    </lineage>
</organism>
<sequence>MPHKTKRLKTIKQRNQIRRQNSTRSNQHHQHCERRSKDKRPCSDCQDCSCSLKRSIKEKPFAKPFPTQKPSIITEGRLTSIRGLFSHEVRSVDIERLIEEKKHQKHTEKRETQATASNSPSPSCVIPHSTPPAVIAETSENGISACSNKEEIHNLQTNLEETDPMTMHGEDENHRYNQTSKATDNTARSASPSGQKGIQEAVILSSSESDSAYKSFPTSFKVTPNGHKATPKKKSAHIQKQTKKTIALMDVQPDFVNSERLCIPVDAPQFNPSPPIVPFSSPTLDRKIRALRDESLHSKPGFSSNDEAVSRIAARLCRELSPFPIQRCCPLLTDCSEVLLQHLHERHGSQLHHNLHRLQSLLSVEGLHSSQPAKKVWPRNDVQKYLDNTHLYFSYTRKHEDDQPKEIMELQTDNRLQNEGYCENVDMGAANKRQRKQAWGIYSPQNFVTKQPCKDTISQWNLTAPSQESLTAKQHSKSQTFSLHQAFSRSQTSTPMSCTGQILYPFFLEPQKQVQLSSSENRRHNTALPLLEQWRNDPDLNFLFQDENSTRTHTLLDPLTELKNHSPDPNIGNVNERMHFGASSTVSAFFPPEGFCYEPYYRFPHPSNSFNRSEISSMSLYTQPDVEKRGLGLSLHSTNPYL</sequence>
<feature type="compositionally biased region" description="Polar residues" evidence="1">
    <location>
        <begin position="178"/>
        <end position="196"/>
    </location>
</feature>
<dbReference type="AlphaFoldDB" id="A0AA88NBA4"/>
<feature type="region of interest" description="Disordered" evidence="1">
    <location>
        <begin position="178"/>
        <end position="197"/>
    </location>
</feature>
<accession>A0AA88NBA4</accession>
<evidence type="ECO:0000313" key="3">
    <source>
        <dbReference type="Proteomes" id="UP001187315"/>
    </source>
</evidence>
<feature type="compositionally biased region" description="Basic and acidic residues" evidence="1">
    <location>
        <begin position="100"/>
        <end position="112"/>
    </location>
</feature>
<evidence type="ECO:0000313" key="2">
    <source>
        <dbReference type="EMBL" id="KAK2855118.1"/>
    </source>
</evidence>
<dbReference type="Proteomes" id="UP001187315">
    <property type="component" value="Unassembled WGS sequence"/>
</dbReference>
<feature type="region of interest" description="Disordered" evidence="1">
    <location>
        <begin position="100"/>
        <end position="129"/>
    </location>
</feature>
<dbReference type="EMBL" id="JAVHJS010000006">
    <property type="protein sequence ID" value="KAK2855118.1"/>
    <property type="molecule type" value="Genomic_DNA"/>
</dbReference>
<gene>
    <name evidence="2" type="ORF">Q7C36_006987</name>
</gene>
<reference evidence="2" key="1">
    <citation type="submission" date="2023-08" db="EMBL/GenBank/DDBJ databases">
        <title>Pelteobagrus vachellii genome.</title>
        <authorList>
            <person name="Liu H."/>
        </authorList>
    </citation>
    <scope>NUCLEOTIDE SEQUENCE</scope>
    <source>
        <strain evidence="2">PRFRI_2022a</strain>
        <tissue evidence="2">Muscle</tissue>
    </source>
</reference>